<dbReference type="GO" id="GO:0005829">
    <property type="term" value="C:cytosol"/>
    <property type="evidence" value="ECO:0007669"/>
    <property type="project" value="TreeGrafter"/>
</dbReference>
<comment type="caution">
    <text evidence="6">The sequence shown here is derived from an EMBL/GenBank/DDBJ whole genome shotgun (WGS) entry which is preliminary data.</text>
</comment>
<dbReference type="EMBL" id="PDCJ01000001">
    <property type="protein sequence ID" value="PEG30460.1"/>
    <property type="molecule type" value="Genomic_DNA"/>
</dbReference>
<dbReference type="PROSITE" id="PS51063">
    <property type="entry name" value="HTH_CRP_2"/>
    <property type="match status" value="1"/>
</dbReference>
<reference evidence="6 7" key="1">
    <citation type="submission" date="2017-10" db="EMBL/GenBank/DDBJ databases">
        <title>Effective Description of Clostridium neonatale sp. nov. linked to necrotizing enterocolitis in neonates and a clarification of species assignable to the genus Clostridium (Prazmowski 1880) emend. Lawson and Rainey 2016.</title>
        <authorList>
            <person name="Bernard K."/>
            <person name="Burdz T."/>
            <person name="Wiebe D."/>
            <person name="Balcewich B."/>
            <person name="Alfa M."/>
            <person name="Bernier A.-M."/>
        </authorList>
    </citation>
    <scope>NUCLEOTIDE SEQUENCE [LARGE SCALE GENOMIC DNA]</scope>
    <source>
        <strain evidence="6 7">LCDC99A005</strain>
    </source>
</reference>
<protein>
    <submittedName>
        <fullName evidence="6">Crp/Fnr family transcriptional regulator</fullName>
    </submittedName>
</protein>
<evidence type="ECO:0000313" key="7">
    <source>
        <dbReference type="Proteomes" id="UP000220840"/>
    </source>
</evidence>
<dbReference type="PANTHER" id="PTHR24567">
    <property type="entry name" value="CRP FAMILY TRANSCRIPTIONAL REGULATORY PROTEIN"/>
    <property type="match status" value="1"/>
</dbReference>
<evidence type="ECO:0000256" key="3">
    <source>
        <dbReference type="ARBA" id="ARBA00023163"/>
    </source>
</evidence>
<dbReference type="CDD" id="cd00038">
    <property type="entry name" value="CAP_ED"/>
    <property type="match status" value="1"/>
</dbReference>
<dbReference type="PRINTS" id="PR00103">
    <property type="entry name" value="CAMPKINASE"/>
</dbReference>
<dbReference type="InterPro" id="IPR018490">
    <property type="entry name" value="cNMP-bd_dom_sf"/>
</dbReference>
<dbReference type="GO" id="GO:0003677">
    <property type="term" value="F:DNA binding"/>
    <property type="evidence" value="ECO:0007669"/>
    <property type="project" value="UniProtKB-KW"/>
</dbReference>
<sequence>MKNECIIELFNILEANPIIYEMMKQCPYEILKNISVKEYKEEEFVLEQGDKQESFYIIVEGIFDIYTVSESGKKYLIQTYTNGDYIGELEIFDNKPYVSSVKARSSSKLIEIKRNDFLKWIDIDKNFSQYLMRTLCKSTYVLCENTSNNTLYTLKQRICQYLIDSINKSCESDEFCIKIKTDNLGDKMGVTQRSINRVLKQLKENRVIDIQNSNVIVKDYELLINQRDL</sequence>
<dbReference type="STRING" id="137838.GCA_001458595_01787"/>
<dbReference type="Proteomes" id="UP000220840">
    <property type="component" value="Unassembled WGS sequence"/>
</dbReference>
<keyword evidence="2" id="KW-0238">DNA-binding</keyword>
<dbReference type="RefSeq" id="WP_058294634.1">
    <property type="nucleotide sequence ID" value="NZ_CAMRXB010000047.1"/>
</dbReference>
<dbReference type="InterPro" id="IPR050397">
    <property type="entry name" value="Env_Response_Regulators"/>
</dbReference>
<dbReference type="Pfam" id="PF00027">
    <property type="entry name" value="cNMP_binding"/>
    <property type="match status" value="1"/>
</dbReference>
<evidence type="ECO:0000259" key="5">
    <source>
        <dbReference type="PROSITE" id="PS51063"/>
    </source>
</evidence>
<keyword evidence="3" id="KW-0804">Transcription</keyword>
<dbReference type="SUPFAM" id="SSF46785">
    <property type="entry name" value="Winged helix' DNA-binding domain"/>
    <property type="match status" value="1"/>
</dbReference>
<proteinExistence type="predicted"/>
<dbReference type="AlphaFoldDB" id="A0A2A7MFW8"/>
<evidence type="ECO:0000256" key="2">
    <source>
        <dbReference type="ARBA" id="ARBA00023125"/>
    </source>
</evidence>
<dbReference type="OrthoDB" id="581021at2"/>
<dbReference type="InterPro" id="IPR012318">
    <property type="entry name" value="HTH_CRP"/>
</dbReference>
<dbReference type="InterPro" id="IPR000595">
    <property type="entry name" value="cNMP-bd_dom"/>
</dbReference>
<dbReference type="InterPro" id="IPR014710">
    <property type="entry name" value="RmlC-like_jellyroll"/>
</dbReference>
<dbReference type="Gene3D" id="2.60.120.10">
    <property type="entry name" value="Jelly Rolls"/>
    <property type="match status" value="1"/>
</dbReference>
<accession>A0A2A7MFW8</accession>
<dbReference type="GO" id="GO:0003700">
    <property type="term" value="F:DNA-binding transcription factor activity"/>
    <property type="evidence" value="ECO:0007669"/>
    <property type="project" value="TreeGrafter"/>
</dbReference>
<evidence type="ECO:0000259" key="4">
    <source>
        <dbReference type="PROSITE" id="PS50042"/>
    </source>
</evidence>
<dbReference type="SUPFAM" id="SSF51206">
    <property type="entry name" value="cAMP-binding domain-like"/>
    <property type="match status" value="1"/>
</dbReference>
<feature type="domain" description="HTH crp-type" evidence="5">
    <location>
        <begin position="152"/>
        <end position="221"/>
    </location>
</feature>
<dbReference type="Pfam" id="PF13545">
    <property type="entry name" value="HTH_Crp_2"/>
    <property type="match status" value="1"/>
</dbReference>
<gene>
    <name evidence="6" type="ORF">CQ394_01690</name>
</gene>
<keyword evidence="7" id="KW-1185">Reference proteome</keyword>
<dbReference type="SMART" id="SM00100">
    <property type="entry name" value="cNMP"/>
    <property type="match status" value="1"/>
</dbReference>
<feature type="domain" description="Cyclic nucleotide-binding" evidence="4">
    <location>
        <begin position="18"/>
        <end position="121"/>
    </location>
</feature>
<dbReference type="PANTHER" id="PTHR24567:SF26">
    <property type="entry name" value="REGULATORY PROTEIN YEIL"/>
    <property type="match status" value="1"/>
</dbReference>
<keyword evidence="1" id="KW-0805">Transcription regulation</keyword>
<organism evidence="6 7">
    <name type="scientific">Clostridium neonatale</name>
    <dbReference type="NCBI Taxonomy" id="137838"/>
    <lineage>
        <taxon>Bacteria</taxon>
        <taxon>Bacillati</taxon>
        <taxon>Bacillota</taxon>
        <taxon>Clostridia</taxon>
        <taxon>Eubacteriales</taxon>
        <taxon>Clostridiaceae</taxon>
        <taxon>Clostridium</taxon>
    </lineage>
</organism>
<dbReference type="InterPro" id="IPR036390">
    <property type="entry name" value="WH_DNA-bd_sf"/>
</dbReference>
<dbReference type="PROSITE" id="PS50042">
    <property type="entry name" value="CNMP_BINDING_3"/>
    <property type="match status" value="1"/>
</dbReference>
<name>A0A2A7MFW8_9CLOT</name>
<evidence type="ECO:0000313" key="6">
    <source>
        <dbReference type="EMBL" id="PEG30460.1"/>
    </source>
</evidence>
<evidence type="ECO:0000256" key="1">
    <source>
        <dbReference type="ARBA" id="ARBA00023015"/>
    </source>
</evidence>